<reference evidence="2 3" key="1">
    <citation type="journal article" date="2016" name="Mol. Biol. Evol.">
        <title>Comparative Genomics of Early-Diverging Mushroom-Forming Fungi Provides Insights into the Origins of Lignocellulose Decay Capabilities.</title>
        <authorList>
            <person name="Nagy L.G."/>
            <person name="Riley R."/>
            <person name="Tritt A."/>
            <person name="Adam C."/>
            <person name="Daum C."/>
            <person name="Floudas D."/>
            <person name="Sun H."/>
            <person name="Yadav J.S."/>
            <person name="Pangilinan J."/>
            <person name="Larsson K.H."/>
            <person name="Matsuura K."/>
            <person name="Barry K."/>
            <person name="Labutti K."/>
            <person name="Kuo R."/>
            <person name="Ohm R.A."/>
            <person name="Bhattacharya S.S."/>
            <person name="Shirouzu T."/>
            <person name="Yoshinaga Y."/>
            <person name="Martin F.M."/>
            <person name="Grigoriev I.V."/>
            <person name="Hibbett D.S."/>
        </authorList>
    </citation>
    <scope>NUCLEOTIDE SEQUENCE [LARGE SCALE GENOMIC DNA]</scope>
    <source>
        <strain evidence="2 3">CBS 109695</strain>
    </source>
</reference>
<protein>
    <submittedName>
        <fullName evidence="2">Uncharacterized protein</fullName>
    </submittedName>
</protein>
<dbReference type="EMBL" id="KV417557">
    <property type="protein sequence ID" value="KZP20154.1"/>
    <property type="molecule type" value="Genomic_DNA"/>
</dbReference>
<sequence>MRLDPNLPCDTLCAIPWSLSDNRNKPARQHLAAHAHRIITMQHSFGRAPVTRSLVDGGIIQNQDDGDNLRDIPPPPILTGNAS</sequence>
<proteinExistence type="predicted"/>
<keyword evidence="3" id="KW-1185">Reference proteome</keyword>
<accession>A0A166ITG6</accession>
<organism evidence="2 3">
    <name type="scientific">Athelia psychrophila</name>
    <dbReference type="NCBI Taxonomy" id="1759441"/>
    <lineage>
        <taxon>Eukaryota</taxon>
        <taxon>Fungi</taxon>
        <taxon>Dikarya</taxon>
        <taxon>Basidiomycota</taxon>
        <taxon>Agaricomycotina</taxon>
        <taxon>Agaricomycetes</taxon>
        <taxon>Agaricomycetidae</taxon>
        <taxon>Atheliales</taxon>
        <taxon>Atheliaceae</taxon>
        <taxon>Athelia</taxon>
    </lineage>
</organism>
<dbReference type="Proteomes" id="UP000076532">
    <property type="component" value="Unassembled WGS sequence"/>
</dbReference>
<dbReference type="AlphaFoldDB" id="A0A166ITG6"/>
<name>A0A166ITG6_9AGAM</name>
<feature type="region of interest" description="Disordered" evidence="1">
    <location>
        <begin position="58"/>
        <end position="83"/>
    </location>
</feature>
<evidence type="ECO:0000256" key="1">
    <source>
        <dbReference type="SAM" id="MobiDB-lite"/>
    </source>
</evidence>
<evidence type="ECO:0000313" key="3">
    <source>
        <dbReference type="Proteomes" id="UP000076532"/>
    </source>
</evidence>
<gene>
    <name evidence="2" type="ORF">FIBSPDRAFT_543584</name>
</gene>
<evidence type="ECO:0000313" key="2">
    <source>
        <dbReference type="EMBL" id="KZP20154.1"/>
    </source>
</evidence>